<proteinExistence type="inferred from homology"/>
<keyword evidence="3 9" id="KW-0274">FAD</keyword>
<evidence type="ECO:0000259" key="12">
    <source>
        <dbReference type="Pfam" id="PF02852"/>
    </source>
</evidence>
<dbReference type="EMBL" id="KZ302234">
    <property type="protein sequence ID" value="PFH46106.1"/>
    <property type="molecule type" value="Genomic_DNA"/>
</dbReference>
<evidence type="ECO:0000313" key="15">
    <source>
        <dbReference type="Proteomes" id="UP000242287"/>
    </source>
</evidence>
<evidence type="ECO:0000256" key="3">
    <source>
        <dbReference type="ARBA" id="ARBA00022827"/>
    </source>
</evidence>
<evidence type="ECO:0000256" key="2">
    <source>
        <dbReference type="ARBA" id="ARBA00022630"/>
    </source>
</evidence>
<feature type="binding site" evidence="9">
    <location>
        <begin position="365"/>
        <end position="368"/>
    </location>
    <ligand>
        <name>FAD</name>
        <dbReference type="ChEBI" id="CHEBI:57692"/>
    </ligand>
</feature>
<comment type="cofactor">
    <cofactor evidence="9 11">
        <name>FAD</name>
        <dbReference type="ChEBI" id="CHEBI:57692"/>
    </cofactor>
    <text evidence="9 11">Binds 1 FAD per subunit.</text>
</comment>
<feature type="binding site" evidence="9">
    <location>
        <position position="359"/>
    </location>
    <ligand>
        <name>FAD</name>
        <dbReference type="ChEBI" id="CHEBI:57692"/>
    </ligand>
</feature>
<dbReference type="STRING" id="703135.A0A2A9NEB2"/>
<keyword evidence="6" id="KW-1015">Disulfide bond</keyword>
<feature type="binding site" evidence="9">
    <location>
        <begin position="186"/>
        <end position="188"/>
    </location>
    <ligand>
        <name>FAD</name>
        <dbReference type="ChEBI" id="CHEBI:57692"/>
    </ligand>
</feature>
<feature type="domain" description="Pyridine nucleotide-disulphide oxidoreductase dimerisation" evidence="12">
    <location>
        <begin position="393"/>
        <end position="502"/>
    </location>
</feature>
<evidence type="ECO:0000256" key="11">
    <source>
        <dbReference type="RuleBase" id="RU003692"/>
    </source>
</evidence>
<dbReference type="FunFam" id="3.50.50.60:FF:000001">
    <property type="entry name" value="Dihydrolipoyl dehydrogenase, mitochondrial"/>
    <property type="match status" value="1"/>
</dbReference>
<dbReference type="SUPFAM" id="SSF55424">
    <property type="entry name" value="FAD/NAD-linked reductases, dimerisation (C-terminal) domain"/>
    <property type="match status" value="1"/>
</dbReference>
<protein>
    <recommendedName>
        <fullName evidence="11">Dihydrolipoyl dehydrogenase</fullName>
        <ecNumber evidence="11">1.8.1.4</ecNumber>
    </recommendedName>
</protein>
<dbReference type="FunFam" id="3.30.390.30:FF:000001">
    <property type="entry name" value="Dihydrolipoyl dehydrogenase"/>
    <property type="match status" value="1"/>
</dbReference>
<dbReference type="PIRSF" id="PIRSF000350">
    <property type="entry name" value="Mercury_reductase_MerA"/>
    <property type="match status" value="1"/>
</dbReference>
<evidence type="ECO:0000313" key="14">
    <source>
        <dbReference type="EMBL" id="PFH46106.1"/>
    </source>
</evidence>
<dbReference type="PRINTS" id="PR00368">
    <property type="entry name" value="FADPNR"/>
</dbReference>
<dbReference type="EC" id="1.8.1.4" evidence="11"/>
<name>A0A2A9NEB2_9AGAR</name>
<dbReference type="InterPro" id="IPR016156">
    <property type="entry name" value="FAD/NAD-linked_Rdtase_dimer_sf"/>
</dbReference>
<feature type="disulfide bond" description="Redox-active" evidence="10">
    <location>
        <begin position="78"/>
        <end position="83"/>
    </location>
</feature>
<evidence type="ECO:0000256" key="9">
    <source>
        <dbReference type="PIRSR" id="PIRSR000350-3"/>
    </source>
</evidence>
<keyword evidence="15" id="KW-1185">Reference proteome</keyword>
<dbReference type="Gene3D" id="3.50.50.60">
    <property type="entry name" value="FAD/NAD(P)-binding domain"/>
    <property type="match status" value="2"/>
</dbReference>
<dbReference type="InterPro" id="IPR012999">
    <property type="entry name" value="Pyr_OxRdtase_I_AS"/>
</dbReference>
<comment type="catalytic activity">
    <reaction evidence="11">
        <text>N(6)-[(R)-dihydrolipoyl]-L-lysyl-[protein] + NAD(+) = N(6)-[(R)-lipoyl]-L-lysyl-[protein] + NADH + H(+)</text>
        <dbReference type="Rhea" id="RHEA:15045"/>
        <dbReference type="Rhea" id="RHEA-COMP:10474"/>
        <dbReference type="Rhea" id="RHEA-COMP:10475"/>
        <dbReference type="ChEBI" id="CHEBI:15378"/>
        <dbReference type="ChEBI" id="CHEBI:57540"/>
        <dbReference type="ChEBI" id="CHEBI:57945"/>
        <dbReference type="ChEBI" id="CHEBI:83099"/>
        <dbReference type="ChEBI" id="CHEBI:83100"/>
        <dbReference type="EC" id="1.8.1.4"/>
    </reaction>
</comment>
<keyword evidence="5 9" id="KW-0520">NAD</keyword>
<dbReference type="OrthoDB" id="361797at2759"/>
<dbReference type="Pfam" id="PF07992">
    <property type="entry name" value="Pyr_redox_2"/>
    <property type="match status" value="1"/>
</dbReference>
<keyword evidence="4 11" id="KW-0560">Oxidoreductase</keyword>
<feature type="binding site" evidence="9">
    <location>
        <position position="248"/>
    </location>
    <ligand>
        <name>NAD(+)</name>
        <dbReference type="ChEBI" id="CHEBI:57540"/>
    </ligand>
</feature>
<keyword evidence="7 11" id="KW-0676">Redox-active center</keyword>
<dbReference type="Proteomes" id="UP000242287">
    <property type="component" value="Unassembled WGS sequence"/>
</dbReference>
<dbReference type="GO" id="GO:0006103">
    <property type="term" value="P:2-oxoglutarate metabolic process"/>
    <property type="evidence" value="ECO:0007669"/>
    <property type="project" value="TreeGrafter"/>
</dbReference>
<keyword evidence="2 11" id="KW-0285">Flavoprotein</keyword>
<dbReference type="PRINTS" id="PR00411">
    <property type="entry name" value="PNDRDTASEI"/>
</dbReference>
<dbReference type="PANTHER" id="PTHR22912">
    <property type="entry name" value="DISULFIDE OXIDOREDUCTASE"/>
    <property type="match status" value="1"/>
</dbReference>
<dbReference type="Pfam" id="PF02852">
    <property type="entry name" value="Pyr_redox_dim"/>
    <property type="match status" value="1"/>
</dbReference>
<evidence type="ECO:0000256" key="8">
    <source>
        <dbReference type="PIRSR" id="PIRSR000350-2"/>
    </source>
</evidence>
<dbReference type="GO" id="GO:0045252">
    <property type="term" value="C:oxoglutarate dehydrogenase complex"/>
    <property type="evidence" value="ECO:0007669"/>
    <property type="project" value="TreeGrafter"/>
</dbReference>
<evidence type="ECO:0000256" key="4">
    <source>
        <dbReference type="ARBA" id="ARBA00023002"/>
    </source>
</evidence>
<gene>
    <name evidence="14" type="ORF">AMATHDRAFT_51284</name>
</gene>
<evidence type="ECO:0000256" key="10">
    <source>
        <dbReference type="PIRSR" id="PIRSR000350-4"/>
    </source>
</evidence>
<dbReference type="GO" id="GO:0004148">
    <property type="term" value="F:dihydrolipoyl dehydrogenase (NADH) activity"/>
    <property type="evidence" value="ECO:0007669"/>
    <property type="project" value="UniProtKB-EC"/>
</dbReference>
<dbReference type="InterPro" id="IPR004099">
    <property type="entry name" value="Pyr_nucl-diS_OxRdtase_dimer"/>
</dbReference>
<feature type="binding site" evidence="9">
    <location>
        <position position="318"/>
    </location>
    <ligand>
        <name>NAD(+)</name>
        <dbReference type="ChEBI" id="CHEBI:57540"/>
    </ligand>
</feature>
<feature type="binding site" evidence="9">
    <location>
        <begin position="225"/>
        <end position="232"/>
    </location>
    <ligand>
        <name>NAD(+)</name>
        <dbReference type="ChEBI" id="CHEBI:57540"/>
    </ligand>
</feature>
<comment type="miscellaneous">
    <text evidence="11">The active site is a redox-active disulfide bond.</text>
</comment>
<dbReference type="InterPro" id="IPR050151">
    <property type="entry name" value="Class-I_Pyr_Nuc-Dis_Oxidored"/>
</dbReference>
<dbReference type="PROSITE" id="PS00076">
    <property type="entry name" value="PYRIDINE_REDOX_1"/>
    <property type="match status" value="1"/>
</dbReference>
<dbReference type="AlphaFoldDB" id="A0A2A9NEB2"/>
<dbReference type="GO" id="GO:0050660">
    <property type="term" value="F:flavin adenine dinucleotide binding"/>
    <property type="evidence" value="ECO:0007669"/>
    <property type="project" value="InterPro"/>
</dbReference>
<evidence type="ECO:0000256" key="7">
    <source>
        <dbReference type="ARBA" id="ARBA00023284"/>
    </source>
</evidence>
<dbReference type="PANTHER" id="PTHR22912:SF151">
    <property type="entry name" value="DIHYDROLIPOYL DEHYDROGENASE, MITOCHONDRIAL"/>
    <property type="match status" value="1"/>
</dbReference>
<keyword evidence="9" id="KW-0547">Nucleotide-binding</keyword>
<feature type="binding site" evidence="9">
    <location>
        <position position="87"/>
    </location>
    <ligand>
        <name>FAD</name>
        <dbReference type="ChEBI" id="CHEBI:57692"/>
    </ligand>
</feature>
<comment type="similarity">
    <text evidence="1 11">Belongs to the class-I pyridine nucleotide-disulfide oxidoreductase family.</text>
</comment>
<feature type="domain" description="FAD/NAD(P)-binding" evidence="13">
    <location>
        <begin position="40"/>
        <end position="374"/>
    </location>
</feature>
<dbReference type="NCBIfam" id="TIGR01350">
    <property type="entry name" value="lipoamide_DH"/>
    <property type="match status" value="1"/>
</dbReference>
<organism evidence="14 15">
    <name type="scientific">Amanita thiersii Skay4041</name>
    <dbReference type="NCBI Taxonomy" id="703135"/>
    <lineage>
        <taxon>Eukaryota</taxon>
        <taxon>Fungi</taxon>
        <taxon>Dikarya</taxon>
        <taxon>Basidiomycota</taxon>
        <taxon>Agaricomycotina</taxon>
        <taxon>Agaricomycetes</taxon>
        <taxon>Agaricomycetidae</taxon>
        <taxon>Agaricales</taxon>
        <taxon>Pluteineae</taxon>
        <taxon>Amanitaceae</taxon>
        <taxon>Amanita</taxon>
    </lineage>
</organism>
<dbReference type="InterPro" id="IPR023753">
    <property type="entry name" value="FAD/NAD-binding_dom"/>
</dbReference>
<accession>A0A2A9NEB2</accession>
<feature type="active site" description="Proton acceptor" evidence="8">
    <location>
        <position position="491"/>
    </location>
</feature>
<sequence>MLQLRLASRNVSRVGRTTTTALKLASWNSVRGYAAQSDQYDVVVIGGGPGGYVAAIKAAQLGLRTACIEKRGALGGTCLNVGCIPSKAMLNNSHLYHQAKHDFAKRGIDVLKTFTKASVKLNLPKMLEAKDQAVSTLTKGIEFLFKQNKVDYIKGAGSFVSPTRIAVQLNEGGQTEIDATNVIIATGSEVAPFPGGSIQIDEKQIVSSTGALELQKVPEKMVVIGGGIIGLEMGSVWSRLGAEVTVVEFLGGIGGAGIDEEVAKQFQRLLQKQGLKFKLNTKVINAEKKDGKVFLKAESAKGGKAETLAADVVLVAVGRRPFVEGLNLEAAGVELDNKGRIVIDDQFTTSQKNIRCIGDVTFGPMLAHKAEEEGIAAVEYIKHGHGHVNYAAIPSVVYTHPEVAWVGKTEQELKADGVSYNVGKFSFSANSRAKTNLDTEGFVKFLTEKETDKILGIHIIGPNAGEMIAEGVLAMEYGASAEDVARTTHAHPTLSEAFKEAAMAAFSKPIHM</sequence>
<dbReference type="GO" id="GO:0005739">
    <property type="term" value="C:mitochondrion"/>
    <property type="evidence" value="ECO:0007669"/>
    <property type="project" value="TreeGrafter"/>
</dbReference>
<evidence type="ECO:0000256" key="6">
    <source>
        <dbReference type="ARBA" id="ARBA00023157"/>
    </source>
</evidence>
<dbReference type="InterPro" id="IPR036188">
    <property type="entry name" value="FAD/NAD-bd_sf"/>
</dbReference>
<dbReference type="Gene3D" id="3.30.390.30">
    <property type="match status" value="1"/>
</dbReference>
<evidence type="ECO:0000256" key="5">
    <source>
        <dbReference type="ARBA" id="ARBA00023027"/>
    </source>
</evidence>
<reference evidence="14 15" key="1">
    <citation type="submission" date="2014-02" db="EMBL/GenBank/DDBJ databases">
        <title>Transposable element dynamics among asymbiotic and ectomycorrhizal Amanita fungi.</title>
        <authorList>
            <consortium name="DOE Joint Genome Institute"/>
            <person name="Hess J."/>
            <person name="Skrede I."/>
            <person name="Wolfe B."/>
            <person name="LaButti K."/>
            <person name="Ohm R.A."/>
            <person name="Grigoriev I.V."/>
            <person name="Pringle A."/>
        </authorList>
    </citation>
    <scope>NUCLEOTIDE SEQUENCE [LARGE SCALE GENOMIC DNA]</scope>
    <source>
        <strain evidence="14 15">SKay4041</strain>
    </source>
</reference>
<dbReference type="InterPro" id="IPR001100">
    <property type="entry name" value="Pyr_nuc-diS_OxRdtase"/>
</dbReference>
<feature type="binding site" evidence="9">
    <location>
        <position position="157"/>
    </location>
    <ligand>
        <name>FAD</name>
        <dbReference type="ChEBI" id="CHEBI:57692"/>
    </ligand>
</feature>
<dbReference type="InterPro" id="IPR006258">
    <property type="entry name" value="Lipoamide_DH"/>
</dbReference>
<evidence type="ECO:0000256" key="1">
    <source>
        <dbReference type="ARBA" id="ARBA00007532"/>
    </source>
</evidence>
<dbReference type="SUPFAM" id="SSF51905">
    <property type="entry name" value="FAD/NAD(P)-binding domain"/>
    <property type="match status" value="1"/>
</dbReference>
<evidence type="ECO:0000259" key="13">
    <source>
        <dbReference type="Pfam" id="PF07992"/>
    </source>
</evidence>